<gene>
    <name evidence="2" type="ORF">NDU88_003043</name>
</gene>
<evidence type="ECO:0000313" key="2">
    <source>
        <dbReference type="EMBL" id="KAJ1193747.1"/>
    </source>
</evidence>
<feature type="compositionally biased region" description="Low complexity" evidence="1">
    <location>
        <begin position="95"/>
        <end position="107"/>
    </location>
</feature>
<dbReference type="Proteomes" id="UP001066276">
    <property type="component" value="Chromosome 2_2"/>
</dbReference>
<feature type="region of interest" description="Disordered" evidence="1">
    <location>
        <begin position="59"/>
        <end position="173"/>
    </location>
</feature>
<keyword evidence="3" id="KW-1185">Reference proteome</keyword>
<name>A0AAV7UXB9_PLEWA</name>
<reference evidence="2" key="1">
    <citation type="journal article" date="2022" name="bioRxiv">
        <title>Sequencing and chromosome-scale assembly of the giantPleurodeles waltlgenome.</title>
        <authorList>
            <person name="Brown T."/>
            <person name="Elewa A."/>
            <person name="Iarovenko S."/>
            <person name="Subramanian E."/>
            <person name="Araus A.J."/>
            <person name="Petzold A."/>
            <person name="Susuki M."/>
            <person name="Suzuki K.-i.T."/>
            <person name="Hayashi T."/>
            <person name="Toyoda A."/>
            <person name="Oliveira C."/>
            <person name="Osipova E."/>
            <person name="Leigh N.D."/>
            <person name="Simon A."/>
            <person name="Yun M.H."/>
        </authorList>
    </citation>
    <scope>NUCLEOTIDE SEQUENCE</scope>
    <source>
        <strain evidence="2">20211129_DDA</strain>
        <tissue evidence="2">Liver</tissue>
    </source>
</reference>
<feature type="region of interest" description="Disordered" evidence="1">
    <location>
        <begin position="185"/>
        <end position="222"/>
    </location>
</feature>
<accession>A0AAV7UXB9</accession>
<evidence type="ECO:0000256" key="1">
    <source>
        <dbReference type="SAM" id="MobiDB-lite"/>
    </source>
</evidence>
<feature type="compositionally biased region" description="Low complexity" evidence="1">
    <location>
        <begin position="118"/>
        <end position="146"/>
    </location>
</feature>
<sequence>MAGGTPNVANSGRTLRRWARKTAEAQLGMASQRGRGACRILTLLMARIQVVAYPEHDARLRASQQPQASSDAGAEAPAPEGAESHRTQEAESTDGEGTSGTESEGSTMAETVRDSSDTDTSSDGSSLVVTDTSVTTLATATGATTVPEPPSQQPLIELPPHQQCLGRTTQSSDHQEVIINLDIQVASSSLAGEKRDTEEVEGRDSTKPEEARSEKESERSHG</sequence>
<organism evidence="2 3">
    <name type="scientific">Pleurodeles waltl</name>
    <name type="common">Iberian ribbed newt</name>
    <dbReference type="NCBI Taxonomy" id="8319"/>
    <lineage>
        <taxon>Eukaryota</taxon>
        <taxon>Metazoa</taxon>
        <taxon>Chordata</taxon>
        <taxon>Craniata</taxon>
        <taxon>Vertebrata</taxon>
        <taxon>Euteleostomi</taxon>
        <taxon>Amphibia</taxon>
        <taxon>Batrachia</taxon>
        <taxon>Caudata</taxon>
        <taxon>Salamandroidea</taxon>
        <taxon>Salamandridae</taxon>
        <taxon>Pleurodelinae</taxon>
        <taxon>Pleurodeles</taxon>
    </lineage>
</organism>
<feature type="compositionally biased region" description="Basic and acidic residues" evidence="1">
    <location>
        <begin position="192"/>
        <end position="222"/>
    </location>
</feature>
<protein>
    <submittedName>
        <fullName evidence="2">Uncharacterized protein</fullName>
    </submittedName>
</protein>
<dbReference type="AlphaFoldDB" id="A0AAV7UXB9"/>
<comment type="caution">
    <text evidence="2">The sequence shown here is derived from an EMBL/GenBank/DDBJ whole genome shotgun (WGS) entry which is preliminary data.</text>
</comment>
<dbReference type="EMBL" id="JANPWB010000004">
    <property type="protein sequence ID" value="KAJ1193747.1"/>
    <property type="molecule type" value="Genomic_DNA"/>
</dbReference>
<proteinExistence type="predicted"/>
<feature type="compositionally biased region" description="Low complexity" evidence="1">
    <location>
        <begin position="68"/>
        <end position="81"/>
    </location>
</feature>
<evidence type="ECO:0000313" key="3">
    <source>
        <dbReference type="Proteomes" id="UP001066276"/>
    </source>
</evidence>